<gene>
    <name evidence="3" type="ORF">EJ03DRAFT_330382</name>
</gene>
<evidence type="ECO:0008006" key="5">
    <source>
        <dbReference type="Google" id="ProtNLM"/>
    </source>
</evidence>
<organism evidence="3 4">
    <name type="scientific">Teratosphaeria nubilosa</name>
    <dbReference type="NCBI Taxonomy" id="161662"/>
    <lineage>
        <taxon>Eukaryota</taxon>
        <taxon>Fungi</taxon>
        <taxon>Dikarya</taxon>
        <taxon>Ascomycota</taxon>
        <taxon>Pezizomycotina</taxon>
        <taxon>Dothideomycetes</taxon>
        <taxon>Dothideomycetidae</taxon>
        <taxon>Mycosphaerellales</taxon>
        <taxon>Teratosphaeriaceae</taxon>
        <taxon>Teratosphaeria</taxon>
    </lineage>
</organism>
<proteinExistence type="predicted"/>
<keyword evidence="2" id="KW-0732">Signal</keyword>
<dbReference type="OrthoDB" id="3637047at2759"/>
<protein>
    <recommendedName>
        <fullName evidence="5">Hydrophobin</fullName>
    </recommendedName>
</protein>
<keyword evidence="4" id="KW-1185">Reference proteome</keyword>
<feature type="signal peptide" evidence="2">
    <location>
        <begin position="1"/>
        <end position="22"/>
    </location>
</feature>
<name>A0A6G1KZV7_9PEZI</name>
<evidence type="ECO:0000256" key="2">
    <source>
        <dbReference type="SAM" id="SignalP"/>
    </source>
</evidence>
<accession>A0A6G1KZV7</accession>
<reference evidence="3" key="1">
    <citation type="journal article" date="2020" name="Stud. Mycol.">
        <title>101 Dothideomycetes genomes: a test case for predicting lifestyles and emergence of pathogens.</title>
        <authorList>
            <person name="Haridas S."/>
            <person name="Albert R."/>
            <person name="Binder M."/>
            <person name="Bloem J."/>
            <person name="Labutti K."/>
            <person name="Salamov A."/>
            <person name="Andreopoulos B."/>
            <person name="Baker S."/>
            <person name="Barry K."/>
            <person name="Bills G."/>
            <person name="Bluhm B."/>
            <person name="Cannon C."/>
            <person name="Castanera R."/>
            <person name="Culley D."/>
            <person name="Daum C."/>
            <person name="Ezra D."/>
            <person name="Gonzalez J."/>
            <person name="Henrissat B."/>
            <person name="Kuo A."/>
            <person name="Liang C."/>
            <person name="Lipzen A."/>
            <person name="Lutzoni F."/>
            <person name="Magnuson J."/>
            <person name="Mondo S."/>
            <person name="Nolan M."/>
            <person name="Ohm R."/>
            <person name="Pangilinan J."/>
            <person name="Park H.-J."/>
            <person name="Ramirez L."/>
            <person name="Alfaro M."/>
            <person name="Sun H."/>
            <person name="Tritt A."/>
            <person name="Yoshinaga Y."/>
            <person name="Zwiers L.-H."/>
            <person name="Turgeon B."/>
            <person name="Goodwin S."/>
            <person name="Spatafora J."/>
            <person name="Crous P."/>
            <person name="Grigoriev I."/>
        </authorList>
    </citation>
    <scope>NUCLEOTIDE SEQUENCE</scope>
    <source>
        <strain evidence="3">CBS 116005</strain>
    </source>
</reference>
<feature type="chain" id="PRO_5026121430" description="Hydrophobin" evidence="2">
    <location>
        <begin position="23"/>
        <end position="176"/>
    </location>
</feature>
<feature type="region of interest" description="Disordered" evidence="1">
    <location>
        <begin position="139"/>
        <end position="176"/>
    </location>
</feature>
<dbReference type="EMBL" id="ML995877">
    <property type="protein sequence ID" value="KAF2766105.1"/>
    <property type="molecule type" value="Genomic_DNA"/>
</dbReference>
<evidence type="ECO:0000256" key="1">
    <source>
        <dbReference type="SAM" id="MobiDB-lite"/>
    </source>
</evidence>
<dbReference type="AlphaFoldDB" id="A0A6G1KZV7"/>
<sequence>MAATRKSTLITVLGLAATLATANPMPVCTDGGTPLCCAATFNGDNVPVRLATDLTCYDLTPATTNCLLPVASSLIPGLLPLGEDTCALPQCCHIVLEPLIGLYCGPPPGPCQGPEAPPRCLDVINGRFGHCPGINPGTGRQVAASQGDAPKENPTGLDLGGLLPGVLPPRDVEERE</sequence>
<dbReference type="Proteomes" id="UP000799436">
    <property type="component" value="Unassembled WGS sequence"/>
</dbReference>
<evidence type="ECO:0000313" key="3">
    <source>
        <dbReference type="EMBL" id="KAF2766105.1"/>
    </source>
</evidence>
<evidence type="ECO:0000313" key="4">
    <source>
        <dbReference type="Proteomes" id="UP000799436"/>
    </source>
</evidence>